<keyword evidence="5" id="KW-1185">Reference proteome</keyword>
<comment type="similarity">
    <text evidence="2">Belongs to the PPR family. P subfamily.</text>
</comment>
<dbReference type="InterPro" id="IPR050872">
    <property type="entry name" value="PPR_P_subfamily"/>
</dbReference>
<name>A0A1E3NEH3_9ASCO</name>
<evidence type="ECO:0000256" key="1">
    <source>
        <dbReference type="ARBA" id="ARBA00004173"/>
    </source>
</evidence>
<dbReference type="GeneID" id="30176786"/>
<dbReference type="PANTHER" id="PTHR46128">
    <property type="entry name" value="MITOCHONDRIAL GROUP I INTRON SPLICING FACTOR CCM1"/>
    <property type="match status" value="1"/>
</dbReference>
<organism evidence="4 5">
    <name type="scientific">Pichia membranifaciens NRRL Y-2026</name>
    <dbReference type="NCBI Taxonomy" id="763406"/>
    <lineage>
        <taxon>Eukaryota</taxon>
        <taxon>Fungi</taxon>
        <taxon>Dikarya</taxon>
        <taxon>Ascomycota</taxon>
        <taxon>Saccharomycotina</taxon>
        <taxon>Pichiomycetes</taxon>
        <taxon>Pichiales</taxon>
        <taxon>Pichiaceae</taxon>
        <taxon>Pichia</taxon>
    </lineage>
</organism>
<evidence type="ECO:0000313" key="4">
    <source>
        <dbReference type="EMBL" id="ODQ44519.1"/>
    </source>
</evidence>
<proteinExistence type="inferred from homology"/>
<evidence type="ECO:0000256" key="2">
    <source>
        <dbReference type="ARBA" id="ARBA00007626"/>
    </source>
</evidence>
<dbReference type="Pfam" id="PF13812">
    <property type="entry name" value="PPR_3"/>
    <property type="match status" value="1"/>
</dbReference>
<comment type="subcellular location">
    <subcellularLocation>
        <location evidence="1">Mitochondrion</location>
    </subcellularLocation>
</comment>
<accession>A0A1E3NEH3</accession>
<dbReference type="STRING" id="763406.A0A1E3NEH3"/>
<sequence length="724" mass="82177">MLSRSLRTACSNKGYKTFSLAKSYPTKSTSRLLSTGTADAKSVDSKNVLKFNKATNENTKSEVSGQKTKGDFQNKNQFISTLYDSLETDYTEFSPLFEKVQQAFLKASPRDRGRSFFSMIPLGNALLTRILDIKKKTNNDVPTSILFKEIVSLLIENKLIHVSHFNRYIRELIAEKKYLNALTIWIENVNYFKDTPQAFVSKINNSGISKEYNLLGLSLYLLSLIENNEKKVDPEFIKLIFGDKPSCSLSNFQYFVDGLTLPSEDAQTIVSLYSTYTSDLFDINSSESLKGIRVASVDGKVVHLENTINKNLLAYNGREAQIKPSTIAHYMEYSNNCKLYSRSIELWKFASLNKIELTVEIWNQLLSSFASSAIVDSRNKVESVWKLLNESVRPNSQSYSIYVKYLLKNKEIGRVEEIINDLKKNQPKLFDNSLKCAMIEFLLLSDKTTESLQLFKIYQQSETFVPTIEIYNKLLSKLITEKNFDDAQKLLDELMSKKYENISPDIATWTTIIDFLLKTSARSNLTKDEILDKILSIIKTMESHNIKFNSVALITVANNLLRNRQTSDLGFSILQSMESSNVKLNAVGYSGIITAFTSVGDMTNSLYYYDKALKNGIKPTAFLYNSILKGYSRSPNIPETKKFMEGIKALAEANPHNMKLLPNKYTFYYLLSQGVALKDRDFVHDVLKELSETNTELGSSLPTILKSLKESGYNIPESLAQKIQ</sequence>
<dbReference type="GO" id="GO:0005739">
    <property type="term" value="C:mitochondrion"/>
    <property type="evidence" value="ECO:0007669"/>
    <property type="project" value="UniProtKB-SubCell"/>
</dbReference>
<dbReference type="PANTHER" id="PTHR46128:SF329">
    <property type="entry name" value="MITOCHONDRIAL GROUP I INTRON SPLICING FACTOR DMR1"/>
    <property type="match status" value="1"/>
</dbReference>
<dbReference type="InterPro" id="IPR002885">
    <property type="entry name" value="PPR_rpt"/>
</dbReference>
<dbReference type="RefSeq" id="XP_019015632.1">
    <property type="nucleotide sequence ID" value="XM_019160099.1"/>
</dbReference>
<dbReference type="InterPro" id="IPR011990">
    <property type="entry name" value="TPR-like_helical_dom_sf"/>
</dbReference>
<dbReference type="OrthoDB" id="185373at2759"/>
<dbReference type="Gene3D" id="1.25.40.10">
    <property type="entry name" value="Tetratricopeptide repeat domain"/>
    <property type="match status" value="2"/>
</dbReference>
<dbReference type="AlphaFoldDB" id="A0A1E3NEH3"/>
<reference evidence="4 5" key="1">
    <citation type="journal article" date="2016" name="Proc. Natl. Acad. Sci. U.S.A.">
        <title>Comparative genomics of biotechnologically important yeasts.</title>
        <authorList>
            <person name="Riley R."/>
            <person name="Haridas S."/>
            <person name="Wolfe K.H."/>
            <person name="Lopes M.R."/>
            <person name="Hittinger C.T."/>
            <person name="Goeker M."/>
            <person name="Salamov A.A."/>
            <person name="Wisecaver J.H."/>
            <person name="Long T.M."/>
            <person name="Calvey C.H."/>
            <person name="Aerts A.L."/>
            <person name="Barry K.W."/>
            <person name="Choi C."/>
            <person name="Clum A."/>
            <person name="Coughlan A.Y."/>
            <person name="Deshpande S."/>
            <person name="Douglass A.P."/>
            <person name="Hanson S.J."/>
            <person name="Klenk H.-P."/>
            <person name="LaButti K.M."/>
            <person name="Lapidus A."/>
            <person name="Lindquist E.A."/>
            <person name="Lipzen A.M."/>
            <person name="Meier-Kolthoff J.P."/>
            <person name="Ohm R.A."/>
            <person name="Otillar R.P."/>
            <person name="Pangilinan J.L."/>
            <person name="Peng Y."/>
            <person name="Rokas A."/>
            <person name="Rosa C.A."/>
            <person name="Scheuner C."/>
            <person name="Sibirny A.A."/>
            <person name="Slot J.C."/>
            <person name="Stielow J.B."/>
            <person name="Sun H."/>
            <person name="Kurtzman C.P."/>
            <person name="Blackwell M."/>
            <person name="Grigoriev I.V."/>
            <person name="Jeffries T.W."/>
        </authorList>
    </citation>
    <scope>NUCLEOTIDE SEQUENCE [LARGE SCALE GENOMIC DNA]</scope>
    <source>
        <strain evidence="4 5">NRRL Y-2026</strain>
    </source>
</reference>
<dbReference type="EMBL" id="KV454007">
    <property type="protein sequence ID" value="ODQ44519.1"/>
    <property type="molecule type" value="Genomic_DNA"/>
</dbReference>
<evidence type="ECO:0000256" key="3">
    <source>
        <dbReference type="ARBA" id="ARBA00044527"/>
    </source>
</evidence>
<protein>
    <recommendedName>
        <fullName evidence="3">Mitochondrial 15S rRNA processing factor CCM1</fullName>
    </recommendedName>
</protein>
<evidence type="ECO:0000313" key="5">
    <source>
        <dbReference type="Proteomes" id="UP000094455"/>
    </source>
</evidence>
<dbReference type="Proteomes" id="UP000094455">
    <property type="component" value="Unassembled WGS sequence"/>
</dbReference>
<gene>
    <name evidence="4" type="ORF">PICMEDRAFT_13704</name>
</gene>